<dbReference type="EMBL" id="RKHK01000001">
    <property type="protein sequence ID" value="ROR74235.1"/>
    <property type="molecule type" value="Genomic_DNA"/>
</dbReference>
<evidence type="ECO:0000256" key="3">
    <source>
        <dbReference type="ARBA" id="ARBA00022692"/>
    </source>
</evidence>
<keyword evidence="7" id="KW-0408">Iron</keyword>
<comment type="subcellular location">
    <subcellularLocation>
        <location evidence="1">Membrane</location>
        <topology evidence="1">Multi-pass membrane protein</topology>
    </subcellularLocation>
</comment>
<name>A0A3N2BG84_9MICO</name>
<reference evidence="13 14" key="1">
    <citation type="submission" date="2018-11" db="EMBL/GenBank/DDBJ databases">
        <title>Sequencing the genomes of 1000 actinobacteria strains.</title>
        <authorList>
            <person name="Klenk H.-P."/>
        </authorList>
    </citation>
    <scope>NUCLEOTIDE SEQUENCE [LARGE SCALE GENOMIC DNA]</scope>
    <source>
        <strain evidence="13 14">DSM 11294</strain>
    </source>
</reference>
<feature type="transmembrane region" description="Helical" evidence="12">
    <location>
        <begin position="69"/>
        <end position="86"/>
    </location>
</feature>
<comment type="caution">
    <text evidence="13">The sequence shown here is derived from an EMBL/GenBank/DDBJ whole genome shotgun (WGS) entry which is preliminary data.</text>
</comment>
<evidence type="ECO:0000256" key="5">
    <source>
        <dbReference type="ARBA" id="ARBA00022989"/>
    </source>
</evidence>
<dbReference type="GO" id="GO:0006784">
    <property type="term" value="P:heme A biosynthetic process"/>
    <property type="evidence" value="ECO:0007669"/>
    <property type="project" value="InterPro"/>
</dbReference>
<proteinExistence type="predicted"/>
<feature type="transmembrane region" description="Helical" evidence="12">
    <location>
        <begin position="247"/>
        <end position="265"/>
    </location>
</feature>
<dbReference type="InterPro" id="IPR003780">
    <property type="entry name" value="COX15/CtaA_fam"/>
</dbReference>
<sequence length="326" mass="35489">MGVQKTDRLTWRLALANLVAQIAIIVTGGAVRLTGSGLGCPEWPLCEPGSLIPREMSSIHPYVEFGNRLMSPVLLVITVALIWAFYRRPPMRSRPLRLKRLPWLVLAGIAVQAVIGGISVWTDLHSTIVGVHMLISLVLVAFSMYLMYRLASPDTRPQALLSSARRFLPWALAALITAVVVLGTVVTGAGPHSGDAEAGHIYDIDPVLAARLHAVSVWVFLAVVVLVAAVLFGRQRPDPRLSGARRAWWWVLAATVFNGAVGYVQHATGLPELLVGLHMLGSGLIVAATTWLCAALYYRPEHVGTTGETTVRERRDAHDVAIQHRH</sequence>
<protein>
    <submittedName>
        <fullName evidence="13">Cytochrome c oxidase assembly protein subunit 15</fullName>
    </submittedName>
</protein>
<dbReference type="GO" id="GO:0016020">
    <property type="term" value="C:membrane"/>
    <property type="evidence" value="ECO:0007669"/>
    <property type="project" value="UniProtKB-SubCell"/>
</dbReference>
<evidence type="ECO:0000256" key="6">
    <source>
        <dbReference type="ARBA" id="ARBA00023002"/>
    </source>
</evidence>
<accession>A0A3N2BG84</accession>
<keyword evidence="8" id="KW-0350">Heme biosynthesis</keyword>
<keyword evidence="14" id="KW-1185">Reference proteome</keyword>
<evidence type="ECO:0000313" key="14">
    <source>
        <dbReference type="Proteomes" id="UP000280668"/>
    </source>
</evidence>
<evidence type="ECO:0000256" key="7">
    <source>
        <dbReference type="ARBA" id="ARBA00023004"/>
    </source>
</evidence>
<dbReference type="GO" id="GO:0046872">
    <property type="term" value="F:metal ion binding"/>
    <property type="evidence" value="ECO:0007669"/>
    <property type="project" value="UniProtKB-KW"/>
</dbReference>
<gene>
    <name evidence="13" type="ORF">EDD31_2639</name>
</gene>
<dbReference type="GO" id="GO:0016491">
    <property type="term" value="F:oxidoreductase activity"/>
    <property type="evidence" value="ECO:0007669"/>
    <property type="project" value="UniProtKB-KW"/>
</dbReference>
<dbReference type="Proteomes" id="UP000280668">
    <property type="component" value="Unassembled WGS sequence"/>
</dbReference>
<dbReference type="InterPro" id="IPR050450">
    <property type="entry name" value="COX15/CtaA_HemeA_synthase"/>
</dbReference>
<evidence type="ECO:0000256" key="11">
    <source>
        <dbReference type="ARBA" id="ARBA00023444"/>
    </source>
</evidence>
<evidence type="ECO:0000256" key="2">
    <source>
        <dbReference type="ARBA" id="ARBA00022475"/>
    </source>
</evidence>
<feature type="transmembrane region" description="Helical" evidence="12">
    <location>
        <begin position="101"/>
        <end position="121"/>
    </location>
</feature>
<comment type="pathway">
    <text evidence="11">Porphyrin-containing compound metabolism.</text>
</comment>
<feature type="transmembrane region" description="Helical" evidence="12">
    <location>
        <begin position="167"/>
        <end position="190"/>
    </location>
</feature>
<dbReference type="Pfam" id="PF02628">
    <property type="entry name" value="COX15-CtaA"/>
    <property type="match status" value="1"/>
</dbReference>
<keyword evidence="10" id="KW-1015">Disulfide bond</keyword>
<feature type="transmembrane region" description="Helical" evidence="12">
    <location>
        <begin position="277"/>
        <end position="298"/>
    </location>
</feature>
<dbReference type="OrthoDB" id="5241540at2"/>
<dbReference type="PANTHER" id="PTHR35457">
    <property type="entry name" value="HEME A SYNTHASE"/>
    <property type="match status" value="1"/>
</dbReference>
<keyword evidence="9 12" id="KW-0472">Membrane</keyword>
<evidence type="ECO:0000313" key="13">
    <source>
        <dbReference type="EMBL" id="ROR74235.1"/>
    </source>
</evidence>
<keyword evidence="5 12" id="KW-1133">Transmembrane helix</keyword>
<evidence type="ECO:0000256" key="8">
    <source>
        <dbReference type="ARBA" id="ARBA00023133"/>
    </source>
</evidence>
<evidence type="ECO:0000256" key="12">
    <source>
        <dbReference type="SAM" id="Phobius"/>
    </source>
</evidence>
<keyword evidence="6" id="KW-0560">Oxidoreductase</keyword>
<dbReference type="AlphaFoldDB" id="A0A3N2BG84"/>
<keyword evidence="2" id="KW-1003">Cell membrane</keyword>
<keyword evidence="4" id="KW-0479">Metal-binding</keyword>
<feature type="transmembrane region" description="Helical" evidence="12">
    <location>
        <begin position="210"/>
        <end position="232"/>
    </location>
</feature>
<feature type="transmembrane region" description="Helical" evidence="12">
    <location>
        <begin position="127"/>
        <end position="146"/>
    </location>
</feature>
<evidence type="ECO:0000256" key="4">
    <source>
        <dbReference type="ARBA" id="ARBA00022723"/>
    </source>
</evidence>
<dbReference type="PANTHER" id="PTHR35457:SF1">
    <property type="entry name" value="HEME A SYNTHASE"/>
    <property type="match status" value="1"/>
</dbReference>
<keyword evidence="3 12" id="KW-0812">Transmembrane</keyword>
<feature type="transmembrane region" description="Helical" evidence="12">
    <location>
        <begin position="12"/>
        <end position="31"/>
    </location>
</feature>
<organism evidence="13 14">
    <name type="scientific">Bogoriella caseilytica</name>
    <dbReference type="NCBI Taxonomy" id="56055"/>
    <lineage>
        <taxon>Bacteria</taxon>
        <taxon>Bacillati</taxon>
        <taxon>Actinomycetota</taxon>
        <taxon>Actinomycetes</taxon>
        <taxon>Micrococcales</taxon>
        <taxon>Bogoriellaceae</taxon>
        <taxon>Bogoriella</taxon>
    </lineage>
</organism>
<evidence type="ECO:0000256" key="9">
    <source>
        <dbReference type="ARBA" id="ARBA00023136"/>
    </source>
</evidence>
<evidence type="ECO:0000256" key="10">
    <source>
        <dbReference type="ARBA" id="ARBA00023157"/>
    </source>
</evidence>
<evidence type="ECO:0000256" key="1">
    <source>
        <dbReference type="ARBA" id="ARBA00004141"/>
    </source>
</evidence>